<reference evidence="2 3" key="1">
    <citation type="submission" date="2021-08" db="EMBL/GenBank/DDBJ databases">
        <title>Complete genome sequence of Leptospira kobayashii strain E30.</title>
        <authorList>
            <person name="Nakao R."/>
            <person name="Nakamura S."/>
            <person name="Masuzawa T."/>
            <person name="Koizumi N."/>
        </authorList>
    </citation>
    <scope>NUCLEOTIDE SEQUENCE [LARGE SCALE GENOMIC DNA]</scope>
    <source>
        <strain evidence="2 3">E30</strain>
    </source>
</reference>
<keyword evidence="1" id="KW-0812">Transmembrane</keyword>
<organism evidence="2 3">
    <name type="scientific">Leptospira kobayashii</name>
    <dbReference type="NCBI Taxonomy" id="1917830"/>
    <lineage>
        <taxon>Bacteria</taxon>
        <taxon>Pseudomonadati</taxon>
        <taxon>Spirochaetota</taxon>
        <taxon>Spirochaetia</taxon>
        <taxon>Leptospirales</taxon>
        <taxon>Leptospiraceae</taxon>
        <taxon>Leptospira</taxon>
    </lineage>
</organism>
<keyword evidence="1" id="KW-1133">Transmembrane helix</keyword>
<sequence length="119" mass="14346">MTSLRNKVYLLLIFLLGIFNYYCGLFEKRLPPKGEFCDVMVKPPACLYADFEKRKLFWNDTEYELTLRTRTEYTFLYQDKKAELLVSTQNRLDMKLPDSNQPPKFYMRKKEKFAHEPPK</sequence>
<evidence type="ECO:0000313" key="2">
    <source>
        <dbReference type="EMBL" id="BDA80102.1"/>
    </source>
</evidence>
<name>A0ABM7UM93_9LEPT</name>
<evidence type="ECO:0000313" key="3">
    <source>
        <dbReference type="Proteomes" id="UP000245263"/>
    </source>
</evidence>
<evidence type="ECO:0000256" key="1">
    <source>
        <dbReference type="SAM" id="Phobius"/>
    </source>
</evidence>
<dbReference type="RefSeq" id="WP_242935238.1">
    <property type="nucleotide sequence ID" value="NZ_AP025028.1"/>
</dbReference>
<keyword evidence="1" id="KW-0472">Membrane</keyword>
<keyword evidence="3" id="KW-1185">Reference proteome</keyword>
<evidence type="ECO:0008006" key="4">
    <source>
        <dbReference type="Google" id="ProtNLM"/>
    </source>
</evidence>
<gene>
    <name evidence="2" type="ORF">LPTSP3_g30320</name>
</gene>
<feature type="transmembrane region" description="Helical" evidence="1">
    <location>
        <begin position="6"/>
        <end position="23"/>
    </location>
</feature>
<dbReference type="Proteomes" id="UP000245263">
    <property type="component" value="Chromosome 1"/>
</dbReference>
<accession>A0ABM7UM93</accession>
<proteinExistence type="predicted"/>
<protein>
    <recommendedName>
        <fullName evidence="4">Lipoprotein</fullName>
    </recommendedName>
</protein>
<dbReference type="EMBL" id="AP025028">
    <property type="protein sequence ID" value="BDA80102.1"/>
    <property type="molecule type" value="Genomic_DNA"/>
</dbReference>